<reference evidence="4 5" key="1">
    <citation type="submission" date="2019-06" db="EMBL/GenBank/DDBJ databases">
        <title>Sequencing the genomes of 1000 actinobacteria strains.</title>
        <authorList>
            <person name="Klenk H.-P."/>
        </authorList>
    </citation>
    <scope>NUCLEOTIDE SEQUENCE [LARGE SCALE GENOMIC DNA]</scope>
    <source>
        <strain evidence="4 5">DSM 21947</strain>
    </source>
</reference>
<dbReference type="AlphaFoldDB" id="A0A8H2PU08"/>
<comment type="cofactor">
    <cofactor evidence="2">
        <name>Mg(2+)</name>
        <dbReference type="ChEBI" id="CHEBI:18420"/>
    </cofactor>
</comment>
<comment type="similarity">
    <text evidence="1 2">Belongs to the DHPS family.</text>
</comment>
<feature type="domain" description="Pterin-binding" evidence="3">
    <location>
        <begin position="73"/>
        <end position="324"/>
    </location>
</feature>
<keyword evidence="5" id="KW-1185">Reference proteome</keyword>
<dbReference type="SUPFAM" id="SSF51717">
    <property type="entry name" value="Dihydropteroate synthetase-like"/>
    <property type="match status" value="1"/>
</dbReference>
<dbReference type="InterPro" id="IPR045031">
    <property type="entry name" value="DHP_synth-like"/>
</dbReference>
<comment type="caution">
    <text evidence="4">The sequence shown here is derived from an EMBL/GenBank/DDBJ whole genome shotgun (WGS) entry which is preliminary data.</text>
</comment>
<dbReference type="InterPro" id="IPR006390">
    <property type="entry name" value="DHP_synth_dom"/>
</dbReference>
<keyword evidence="2" id="KW-0289">Folate biosynthesis</keyword>
<evidence type="ECO:0000256" key="1">
    <source>
        <dbReference type="ARBA" id="ARBA00009503"/>
    </source>
</evidence>
<dbReference type="PROSITE" id="PS00792">
    <property type="entry name" value="DHPS_1"/>
    <property type="match status" value="1"/>
</dbReference>
<dbReference type="GO" id="GO:0004156">
    <property type="term" value="F:dihydropteroate synthase activity"/>
    <property type="evidence" value="ECO:0007669"/>
    <property type="project" value="UniProtKB-EC"/>
</dbReference>
<keyword evidence="2" id="KW-0808">Transferase</keyword>
<evidence type="ECO:0000313" key="4">
    <source>
        <dbReference type="EMBL" id="TQO19102.1"/>
    </source>
</evidence>
<sequence>MKKPQPVLKCTGCGFFALTRAGRIALPWLLTAQFPVWLSGLSLRIEGMSFPLPPLHNPHRQIGDRVFDFSKQVAVMAIINRTPDSFYDSGTNFALEDAVAAALRAVDEGADWVDIGGVPFAPGDPLDVNDEADRVIPVVRALREKSDVVISVDTFHAEVARRSIEAGATVINDTTGLSDPNLASVVADSEASLVLVHSRARPRTQFARPQYDDVAIEVRDFLAARVQRALDSGVPDSRLFVDPGHDLNKNTLHSLELVRRLDVITELGFPTLVALSNKDFIGEVLDRAKRERLEGSLASAVACVLLGARVVRVHEVAQSVAAIRMAEAILGLREPAFLKHNMSDENER</sequence>
<proteinExistence type="inferred from homology"/>
<dbReference type="NCBIfam" id="TIGR01496">
    <property type="entry name" value="DHPS"/>
    <property type="match status" value="1"/>
</dbReference>
<dbReference type="Gene3D" id="3.20.20.20">
    <property type="entry name" value="Dihydropteroate synthase-like"/>
    <property type="match status" value="1"/>
</dbReference>
<dbReference type="InterPro" id="IPR011005">
    <property type="entry name" value="Dihydropteroate_synth-like_sf"/>
</dbReference>
<dbReference type="PANTHER" id="PTHR20941">
    <property type="entry name" value="FOLATE SYNTHESIS PROTEINS"/>
    <property type="match status" value="1"/>
</dbReference>
<keyword evidence="2" id="KW-0479">Metal-binding</keyword>
<dbReference type="PROSITE" id="PS50972">
    <property type="entry name" value="PTERIN_BINDING"/>
    <property type="match status" value="1"/>
</dbReference>
<protein>
    <recommendedName>
        <fullName evidence="2">Dihydropteroate synthase</fullName>
        <shortName evidence="2">DHPS</shortName>
        <ecNumber evidence="2">2.5.1.15</ecNumber>
    </recommendedName>
    <alternativeName>
        <fullName evidence="2">Dihydropteroate pyrophosphorylase</fullName>
    </alternativeName>
</protein>
<keyword evidence="2" id="KW-0460">Magnesium</keyword>
<dbReference type="Proteomes" id="UP000316560">
    <property type="component" value="Unassembled WGS sequence"/>
</dbReference>
<gene>
    <name evidence="4" type="ORF">FB472_0635</name>
</gene>
<dbReference type="EC" id="2.5.1.15" evidence="2"/>
<dbReference type="GO" id="GO:0046654">
    <property type="term" value="P:tetrahydrofolate biosynthetic process"/>
    <property type="evidence" value="ECO:0007669"/>
    <property type="project" value="UniProtKB-UniPathway"/>
</dbReference>
<organism evidence="4 5">
    <name type="scientific">Rhodoglobus vestalii</name>
    <dbReference type="NCBI Taxonomy" id="193384"/>
    <lineage>
        <taxon>Bacteria</taxon>
        <taxon>Bacillati</taxon>
        <taxon>Actinomycetota</taxon>
        <taxon>Actinomycetes</taxon>
        <taxon>Micrococcales</taxon>
        <taxon>Microbacteriaceae</taxon>
        <taxon>Rhodoglobus</taxon>
    </lineage>
</organism>
<name>A0A8H2PU08_9MICO</name>
<accession>A0A8H2PU08</accession>
<comment type="function">
    <text evidence="2">Catalyzes the condensation of para-aminobenzoate (pABA) with 6-hydroxymethyl-7,8-dihydropterin diphosphate (DHPt-PP) to form 7,8-dihydropteroate (H2Pte), the immediate precursor of folate derivatives.</text>
</comment>
<dbReference type="PANTHER" id="PTHR20941:SF8">
    <property type="entry name" value="INACTIVE DIHYDROPTEROATE SYNTHASE 2"/>
    <property type="match status" value="1"/>
</dbReference>
<dbReference type="EMBL" id="VFRA01000001">
    <property type="protein sequence ID" value="TQO19102.1"/>
    <property type="molecule type" value="Genomic_DNA"/>
</dbReference>
<evidence type="ECO:0000259" key="3">
    <source>
        <dbReference type="PROSITE" id="PS50972"/>
    </source>
</evidence>
<dbReference type="UniPathway" id="UPA00077">
    <property type="reaction ID" value="UER00156"/>
</dbReference>
<evidence type="ECO:0000313" key="5">
    <source>
        <dbReference type="Proteomes" id="UP000316560"/>
    </source>
</evidence>
<dbReference type="GO" id="GO:0005829">
    <property type="term" value="C:cytosol"/>
    <property type="evidence" value="ECO:0007669"/>
    <property type="project" value="TreeGrafter"/>
</dbReference>
<dbReference type="CDD" id="cd00739">
    <property type="entry name" value="DHPS"/>
    <property type="match status" value="1"/>
</dbReference>
<dbReference type="InterPro" id="IPR000489">
    <property type="entry name" value="Pterin-binding_dom"/>
</dbReference>
<dbReference type="Pfam" id="PF00809">
    <property type="entry name" value="Pterin_bind"/>
    <property type="match status" value="1"/>
</dbReference>
<dbReference type="GO" id="GO:0046656">
    <property type="term" value="P:folic acid biosynthetic process"/>
    <property type="evidence" value="ECO:0007669"/>
    <property type="project" value="UniProtKB-KW"/>
</dbReference>
<evidence type="ECO:0000256" key="2">
    <source>
        <dbReference type="RuleBase" id="RU361205"/>
    </source>
</evidence>
<comment type="pathway">
    <text evidence="2">Cofactor biosynthesis; tetrahydrofolate biosynthesis; 7,8-dihydrofolate from 2-amino-4-hydroxy-6-hydroxymethyl-7,8-dihydropteridine diphosphate and 4-aminobenzoate: step 1/2.</text>
</comment>
<dbReference type="GO" id="GO:0046872">
    <property type="term" value="F:metal ion binding"/>
    <property type="evidence" value="ECO:0007669"/>
    <property type="project" value="UniProtKB-KW"/>
</dbReference>